<dbReference type="CDD" id="cd06225">
    <property type="entry name" value="HAMP"/>
    <property type="match status" value="1"/>
</dbReference>
<dbReference type="PROSITE" id="PS50109">
    <property type="entry name" value="HIS_KIN"/>
    <property type="match status" value="1"/>
</dbReference>
<comment type="caution">
    <text evidence="17">The sequence shown here is derived from an EMBL/GenBank/DDBJ whole genome shotgun (WGS) entry which is preliminary data.</text>
</comment>
<sequence>MSIRLRLTAWYASILALTFLIVGFAIYGFAANNIYGGLRERISKQVNQINIVVNYNFLDGVDLNVDRGIGDEEIYIQFVNYQNGAIKGTPNLGKMQFPYPASSKDIKEGFKHVNVNGFPFYVYESAIKVRGKVIGFATFGVFTGKEVDFFNQLKNILTLVSITMVIIASTIGLFIARKALRPIENVIRAANQIQHGADLSVRIQREGPNDEIGQLTDTVNGMLSRMEIFYRELDESYRAQRRFVSDASHELRTPLTTIRGNVDLLEKMWSDATEQDKPHWDEKMKREMSLEALQDIAGESRRMSRLVNDLLALARADAGVIMEKEPLQLKPLMEEVIRRAQFLPRTADWITGDISILDDIVVNGHKEYLQQMLFIFIENAFKYTPEGSVTIEAVVHDQQVGIRIVDTGIGMDREQVPHIFDRFYRADESRGITAGTGLGLSIAKWIIDEHYGSVEVITAVEKGAAFIIWLPIVNAFPTNLE</sequence>
<gene>
    <name evidence="17" type="ORF">BVG16_16075</name>
</gene>
<dbReference type="SMART" id="SM00304">
    <property type="entry name" value="HAMP"/>
    <property type="match status" value="1"/>
</dbReference>
<dbReference type="InterPro" id="IPR005467">
    <property type="entry name" value="His_kinase_dom"/>
</dbReference>
<evidence type="ECO:0000256" key="4">
    <source>
        <dbReference type="ARBA" id="ARBA00022475"/>
    </source>
</evidence>
<dbReference type="CDD" id="cd00082">
    <property type="entry name" value="HisKA"/>
    <property type="match status" value="1"/>
</dbReference>
<comment type="catalytic activity">
    <reaction evidence="1">
        <text>ATP + protein L-histidine = ADP + protein N-phospho-L-histidine.</text>
        <dbReference type="EC" id="2.7.13.3"/>
    </reaction>
</comment>
<dbReference type="EMBL" id="MSZX01000006">
    <property type="protein sequence ID" value="OPA76689.1"/>
    <property type="molecule type" value="Genomic_DNA"/>
</dbReference>
<keyword evidence="4" id="KW-1003">Cell membrane</keyword>
<keyword evidence="10" id="KW-0067">ATP-binding</keyword>
<evidence type="ECO:0000259" key="16">
    <source>
        <dbReference type="PROSITE" id="PS50885"/>
    </source>
</evidence>
<dbReference type="CDD" id="cd00075">
    <property type="entry name" value="HATPase"/>
    <property type="match status" value="1"/>
</dbReference>
<protein>
    <recommendedName>
        <fullName evidence="3">histidine kinase</fullName>
        <ecNumber evidence="3">2.7.13.3</ecNumber>
    </recommendedName>
</protein>
<dbReference type="Pfam" id="PF00512">
    <property type="entry name" value="HisKA"/>
    <property type="match status" value="1"/>
</dbReference>
<evidence type="ECO:0000256" key="6">
    <source>
        <dbReference type="ARBA" id="ARBA00022679"/>
    </source>
</evidence>
<proteinExistence type="predicted"/>
<feature type="domain" description="HAMP" evidence="16">
    <location>
        <begin position="177"/>
        <end position="231"/>
    </location>
</feature>
<dbReference type="Proteomes" id="UP000190188">
    <property type="component" value="Unassembled WGS sequence"/>
</dbReference>
<evidence type="ECO:0000259" key="15">
    <source>
        <dbReference type="PROSITE" id="PS50109"/>
    </source>
</evidence>
<dbReference type="InterPro" id="IPR003661">
    <property type="entry name" value="HisK_dim/P_dom"/>
</dbReference>
<dbReference type="STRING" id="1324314.BVG16_16075"/>
<keyword evidence="11 14" id="KW-1133">Transmembrane helix</keyword>
<dbReference type="Pfam" id="PF00672">
    <property type="entry name" value="HAMP"/>
    <property type="match status" value="1"/>
</dbReference>
<evidence type="ECO:0000256" key="13">
    <source>
        <dbReference type="ARBA" id="ARBA00023136"/>
    </source>
</evidence>
<keyword evidence="12" id="KW-0902">Two-component regulatory system</keyword>
<feature type="transmembrane region" description="Helical" evidence="14">
    <location>
        <begin position="156"/>
        <end position="176"/>
    </location>
</feature>
<dbReference type="Gene3D" id="1.10.287.130">
    <property type="match status" value="1"/>
</dbReference>
<evidence type="ECO:0000256" key="14">
    <source>
        <dbReference type="SAM" id="Phobius"/>
    </source>
</evidence>
<reference evidence="17 18" key="1">
    <citation type="submission" date="2017-01" db="EMBL/GenBank/DDBJ databases">
        <title>Genome analysis of Paenibacillus selenitrireducens ES3-24.</title>
        <authorList>
            <person name="Xu D."/>
            <person name="Yao R."/>
            <person name="Zheng S."/>
        </authorList>
    </citation>
    <scope>NUCLEOTIDE SEQUENCE [LARGE SCALE GENOMIC DNA]</scope>
    <source>
        <strain evidence="17 18">ES3-24</strain>
    </source>
</reference>
<dbReference type="SUPFAM" id="SSF55874">
    <property type="entry name" value="ATPase domain of HSP90 chaperone/DNA topoisomerase II/histidine kinase"/>
    <property type="match status" value="1"/>
</dbReference>
<dbReference type="AlphaFoldDB" id="A0A1T2X9V7"/>
<evidence type="ECO:0000256" key="12">
    <source>
        <dbReference type="ARBA" id="ARBA00023012"/>
    </source>
</evidence>
<evidence type="ECO:0000313" key="18">
    <source>
        <dbReference type="Proteomes" id="UP000190188"/>
    </source>
</evidence>
<keyword evidence="18" id="KW-1185">Reference proteome</keyword>
<dbReference type="PANTHER" id="PTHR45436">
    <property type="entry name" value="SENSOR HISTIDINE KINASE YKOH"/>
    <property type="match status" value="1"/>
</dbReference>
<dbReference type="GO" id="GO:0005886">
    <property type="term" value="C:plasma membrane"/>
    <property type="evidence" value="ECO:0007669"/>
    <property type="project" value="UniProtKB-SubCell"/>
</dbReference>
<evidence type="ECO:0000256" key="5">
    <source>
        <dbReference type="ARBA" id="ARBA00022553"/>
    </source>
</evidence>
<evidence type="ECO:0000256" key="8">
    <source>
        <dbReference type="ARBA" id="ARBA00022741"/>
    </source>
</evidence>
<evidence type="ECO:0000256" key="10">
    <source>
        <dbReference type="ARBA" id="ARBA00022840"/>
    </source>
</evidence>
<evidence type="ECO:0000256" key="7">
    <source>
        <dbReference type="ARBA" id="ARBA00022692"/>
    </source>
</evidence>
<dbReference type="GO" id="GO:0000155">
    <property type="term" value="F:phosphorelay sensor kinase activity"/>
    <property type="evidence" value="ECO:0007669"/>
    <property type="project" value="InterPro"/>
</dbReference>
<name>A0A1T2X9V7_9BACL</name>
<dbReference type="Pfam" id="PF02518">
    <property type="entry name" value="HATPase_c"/>
    <property type="match status" value="1"/>
</dbReference>
<dbReference type="InterPro" id="IPR003594">
    <property type="entry name" value="HATPase_dom"/>
</dbReference>
<dbReference type="Gene3D" id="3.30.565.10">
    <property type="entry name" value="Histidine kinase-like ATPase, C-terminal domain"/>
    <property type="match status" value="1"/>
</dbReference>
<dbReference type="FunFam" id="3.30.565.10:FF:000006">
    <property type="entry name" value="Sensor histidine kinase WalK"/>
    <property type="match status" value="1"/>
</dbReference>
<dbReference type="PROSITE" id="PS50885">
    <property type="entry name" value="HAMP"/>
    <property type="match status" value="1"/>
</dbReference>
<dbReference type="InterPro" id="IPR003660">
    <property type="entry name" value="HAMP_dom"/>
</dbReference>
<keyword evidence="5" id="KW-0597">Phosphoprotein</keyword>
<dbReference type="SUPFAM" id="SSF158472">
    <property type="entry name" value="HAMP domain-like"/>
    <property type="match status" value="1"/>
</dbReference>
<dbReference type="InterPro" id="IPR004358">
    <property type="entry name" value="Sig_transdc_His_kin-like_C"/>
</dbReference>
<keyword evidence="9 17" id="KW-0418">Kinase</keyword>
<dbReference type="EC" id="2.7.13.3" evidence="3"/>
<dbReference type="GO" id="GO:0005524">
    <property type="term" value="F:ATP binding"/>
    <property type="evidence" value="ECO:0007669"/>
    <property type="project" value="UniProtKB-KW"/>
</dbReference>
<dbReference type="InterPro" id="IPR036097">
    <property type="entry name" value="HisK_dim/P_sf"/>
</dbReference>
<dbReference type="SMART" id="SM00388">
    <property type="entry name" value="HisKA"/>
    <property type="match status" value="1"/>
</dbReference>
<keyword evidence="7 14" id="KW-0812">Transmembrane</keyword>
<dbReference type="OrthoDB" id="9786919at2"/>
<dbReference type="SUPFAM" id="SSF47384">
    <property type="entry name" value="Homodimeric domain of signal transducing histidine kinase"/>
    <property type="match status" value="1"/>
</dbReference>
<dbReference type="InterPro" id="IPR050428">
    <property type="entry name" value="TCS_sensor_his_kinase"/>
</dbReference>
<feature type="domain" description="Histidine kinase" evidence="15">
    <location>
        <begin position="246"/>
        <end position="474"/>
    </location>
</feature>
<dbReference type="PANTHER" id="PTHR45436:SF5">
    <property type="entry name" value="SENSOR HISTIDINE KINASE TRCS"/>
    <property type="match status" value="1"/>
</dbReference>
<keyword evidence="6" id="KW-0808">Transferase</keyword>
<evidence type="ECO:0000256" key="3">
    <source>
        <dbReference type="ARBA" id="ARBA00012438"/>
    </source>
</evidence>
<evidence type="ECO:0000313" key="17">
    <source>
        <dbReference type="EMBL" id="OPA76689.1"/>
    </source>
</evidence>
<evidence type="ECO:0000256" key="11">
    <source>
        <dbReference type="ARBA" id="ARBA00022989"/>
    </source>
</evidence>
<accession>A0A1T2X9V7</accession>
<evidence type="ECO:0000256" key="1">
    <source>
        <dbReference type="ARBA" id="ARBA00000085"/>
    </source>
</evidence>
<keyword evidence="13 14" id="KW-0472">Membrane</keyword>
<dbReference type="Gene3D" id="6.10.340.10">
    <property type="match status" value="1"/>
</dbReference>
<dbReference type="PRINTS" id="PR00344">
    <property type="entry name" value="BCTRLSENSOR"/>
</dbReference>
<evidence type="ECO:0000256" key="2">
    <source>
        <dbReference type="ARBA" id="ARBA00004651"/>
    </source>
</evidence>
<organism evidence="17 18">
    <name type="scientific">Paenibacillus selenitireducens</name>
    <dbReference type="NCBI Taxonomy" id="1324314"/>
    <lineage>
        <taxon>Bacteria</taxon>
        <taxon>Bacillati</taxon>
        <taxon>Bacillota</taxon>
        <taxon>Bacilli</taxon>
        <taxon>Bacillales</taxon>
        <taxon>Paenibacillaceae</taxon>
        <taxon>Paenibacillus</taxon>
    </lineage>
</organism>
<dbReference type="SMART" id="SM00387">
    <property type="entry name" value="HATPase_c"/>
    <property type="match status" value="1"/>
</dbReference>
<dbReference type="RefSeq" id="WP_078499706.1">
    <property type="nucleotide sequence ID" value="NZ_MSZX01000006.1"/>
</dbReference>
<dbReference type="FunFam" id="1.10.287.130:FF:000001">
    <property type="entry name" value="Two-component sensor histidine kinase"/>
    <property type="match status" value="1"/>
</dbReference>
<evidence type="ECO:0000256" key="9">
    <source>
        <dbReference type="ARBA" id="ARBA00022777"/>
    </source>
</evidence>
<feature type="transmembrane region" description="Helical" evidence="14">
    <location>
        <begin position="7"/>
        <end position="30"/>
    </location>
</feature>
<keyword evidence="8" id="KW-0547">Nucleotide-binding</keyword>
<dbReference type="InterPro" id="IPR036890">
    <property type="entry name" value="HATPase_C_sf"/>
</dbReference>
<comment type="subcellular location">
    <subcellularLocation>
        <location evidence="2">Cell membrane</location>
        <topology evidence="2">Multi-pass membrane protein</topology>
    </subcellularLocation>
</comment>